<dbReference type="SUPFAM" id="SSF69618">
    <property type="entry name" value="HemD-like"/>
    <property type="match status" value="1"/>
</dbReference>
<evidence type="ECO:0000313" key="2">
    <source>
        <dbReference type="EMBL" id="MBB4657560.1"/>
    </source>
</evidence>
<reference evidence="2 3" key="1">
    <citation type="submission" date="2020-08" db="EMBL/GenBank/DDBJ databases">
        <title>Genomic Encyclopedia of Type Strains, Phase IV (KMG-IV): sequencing the most valuable type-strain genomes for metagenomic binning, comparative biology and taxonomic classification.</title>
        <authorList>
            <person name="Goeker M."/>
        </authorList>
    </citation>
    <scope>NUCLEOTIDE SEQUENCE [LARGE SCALE GENOMIC DNA]</scope>
    <source>
        <strain evidence="2 3">DSM 102850</strain>
    </source>
</reference>
<sequence length="201" mass="19896">MTIRMRPEALLDAPPADVLAFTSANGVRAYAAAGGGALPVYAVGAASAAAARKAGLPIAGVAEGDVASLAALIARARPGRVLHVSGVQAAGDLAASLTQAGVSASRAVLYEAAPALTLPRAATTAIRDGLAFVLLYSPRSARLLARLVEEAGIRSGLSATRCVALSAAVAEAARSLPFADVIVPPTPDDSGFVDILSGASS</sequence>
<dbReference type="Pfam" id="PF02602">
    <property type="entry name" value="HEM4"/>
    <property type="match status" value="1"/>
</dbReference>
<dbReference type="Proteomes" id="UP000563524">
    <property type="component" value="Unassembled WGS sequence"/>
</dbReference>
<dbReference type="EMBL" id="JACHOB010000001">
    <property type="protein sequence ID" value="MBB4657560.1"/>
    <property type="molecule type" value="Genomic_DNA"/>
</dbReference>
<keyword evidence="2" id="KW-0456">Lyase</keyword>
<dbReference type="EC" id="4.2.1.75" evidence="2"/>
<dbReference type="InterPro" id="IPR003754">
    <property type="entry name" value="4pyrrol_synth_uPrphyn_synth"/>
</dbReference>
<name>A0A840I0C2_9PROT</name>
<evidence type="ECO:0000313" key="3">
    <source>
        <dbReference type="Proteomes" id="UP000563524"/>
    </source>
</evidence>
<keyword evidence="3" id="KW-1185">Reference proteome</keyword>
<dbReference type="GO" id="GO:0004852">
    <property type="term" value="F:uroporphyrinogen-III synthase activity"/>
    <property type="evidence" value="ECO:0007669"/>
    <property type="project" value="UniProtKB-EC"/>
</dbReference>
<dbReference type="InterPro" id="IPR036108">
    <property type="entry name" value="4pyrrol_syn_uPrphyn_synt_sf"/>
</dbReference>
<gene>
    <name evidence="2" type="ORF">GGQ59_000060</name>
</gene>
<comment type="caution">
    <text evidence="2">The sequence shown here is derived from an EMBL/GenBank/DDBJ whole genome shotgun (WGS) entry which is preliminary data.</text>
</comment>
<dbReference type="GO" id="GO:0033014">
    <property type="term" value="P:tetrapyrrole biosynthetic process"/>
    <property type="evidence" value="ECO:0007669"/>
    <property type="project" value="InterPro"/>
</dbReference>
<dbReference type="AlphaFoldDB" id="A0A840I0C2"/>
<organism evidence="2 3">
    <name type="scientific">Parvularcula dongshanensis</name>
    <dbReference type="NCBI Taxonomy" id="1173995"/>
    <lineage>
        <taxon>Bacteria</taxon>
        <taxon>Pseudomonadati</taxon>
        <taxon>Pseudomonadota</taxon>
        <taxon>Alphaproteobacteria</taxon>
        <taxon>Parvularculales</taxon>
        <taxon>Parvularculaceae</taxon>
        <taxon>Parvularcula</taxon>
    </lineage>
</organism>
<feature type="domain" description="Tetrapyrrole biosynthesis uroporphyrinogen III synthase" evidence="1">
    <location>
        <begin position="8"/>
        <end position="193"/>
    </location>
</feature>
<dbReference type="Gene3D" id="3.40.50.10090">
    <property type="match status" value="2"/>
</dbReference>
<proteinExistence type="predicted"/>
<evidence type="ECO:0000259" key="1">
    <source>
        <dbReference type="Pfam" id="PF02602"/>
    </source>
</evidence>
<protein>
    <submittedName>
        <fullName evidence="2">Uroporphyrinogen-III synthase</fullName>
        <ecNumber evidence="2">4.2.1.75</ecNumber>
    </submittedName>
</protein>
<accession>A0A840I0C2</accession>